<evidence type="ECO:0000313" key="3">
    <source>
        <dbReference type="Proteomes" id="UP000005408"/>
    </source>
</evidence>
<dbReference type="OMA" id="INAHHGV"/>
<feature type="chain" id="PRO_5036453186" evidence="1">
    <location>
        <begin position="16"/>
        <end position="114"/>
    </location>
</feature>
<dbReference type="Proteomes" id="UP000005408">
    <property type="component" value="Unassembled WGS sequence"/>
</dbReference>
<proteinExistence type="predicted"/>
<accession>A0A8W8LZ27</accession>
<evidence type="ECO:0000313" key="2">
    <source>
        <dbReference type="EnsemblMetazoa" id="G30508.1:cds"/>
    </source>
</evidence>
<protein>
    <submittedName>
        <fullName evidence="2">Uncharacterized protein</fullName>
    </submittedName>
</protein>
<keyword evidence="1" id="KW-0732">Signal</keyword>
<name>A0A8W8LZ27_MAGGI</name>
<dbReference type="AlphaFoldDB" id="A0A8W8LZ27"/>
<dbReference type="EnsemblMetazoa" id="G30508.1">
    <property type="protein sequence ID" value="G30508.1:cds"/>
    <property type="gene ID" value="G30508"/>
</dbReference>
<feature type="signal peptide" evidence="1">
    <location>
        <begin position="1"/>
        <end position="15"/>
    </location>
</feature>
<dbReference type="OrthoDB" id="6119223at2759"/>
<keyword evidence="3" id="KW-1185">Reference proteome</keyword>
<sequence>MKVLVLSLLVGVCIGGLVERNILDVLKQLHLQTFLTTLSVDQQLLLVDLVSHADAGNLTSFIDTIGYSRILDILISLSTSDEHTLKTYIMQRLTLEAQGPINAHHGVATGHGNK</sequence>
<evidence type="ECO:0000256" key="1">
    <source>
        <dbReference type="SAM" id="SignalP"/>
    </source>
</evidence>
<reference evidence="2" key="1">
    <citation type="submission" date="2022-08" db="UniProtKB">
        <authorList>
            <consortium name="EnsemblMetazoa"/>
        </authorList>
    </citation>
    <scope>IDENTIFICATION</scope>
    <source>
        <strain evidence="2">05x7-T-G4-1.051#20</strain>
    </source>
</reference>
<organism evidence="2 3">
    <name type="scientific">Magallana gigas</name>
    <name type="common">Pacific oyster</name>
    <name type="synonym">Crassostrea gigas</name>
    <dbReference type="NCBI Taxonomy" id="29159"/>
    <lineage>
        <taxon>Eukaryota</taxon>
        <taxon>Metazoa</taxon>
        <taxon>Spiralia</taxon>
        <taxon>Lophotrochozoa</taxon>
        <taxon>Mollusca</taxon>
        <taxon>Bivalvia</taxon>
        <taxon>Autobranchia</taxon>
        <taxon>Pteriomorphia</taxon>
        <taxon>Ostreida</taxon>
        <taxon>Ostreoidea</taxon>
        <taxon>Ostreidae</taxon>
        <taxon>Magallana</taxon>
    </lineage>
</organism>